<reference evidence="1" key="1">
    <citation type="journal article" date="2014" name="Int. J. Syst. Evol. Microbiol.">
        <title>Complete genome of a new Firmicutes species belonging to the dominant human colonic microbiota ('Ruminococcus bicirculans') reveals two chromosomes and a selective capacity to utilize plant glucans.</title>
        <authorList>
            <consortium name="NISC Comparative Sequencing Program"/>
            <person name="Wegmann U."/>
            <person name="Louis P."/>
            <person name="Goesmann A."/>
            <person name="Henrissat B."/>
            <person name="Duncan S.H."/>
            <person name="Flint H.J."/>
        </authorList>
    </citation>
    <scope>NUCLEOTIDE SEQUENCE</scope>
    <source>
        <strain evidence="1">CGMCC 1.12707</strain>
    </source>
</reference>
<protein>
    <recommendedName>
        <fullName evidence="5">Tetratricopeptide repeat-containing protein</fullName>
    </recommendedName>
</protein>
<evidence type="ECO:0000313" key="4">
    <source>
        <dbReference type="Proteomes" id="UP000650994"/>
    </source>
</evidence>
<sequence length="493" mass="59255">MSNHNKDSLFSLIKSLNRSEKRQFKLYVNRLQINADAKFLLLFDTLDKLDEYDETAILKKKITTKQQLSNLKAHLYKQILTSLRMNPSQQNNRMQMREQFDFATILYQKGLHKQSLKILDKAKSQALQLDEKAIAYDILELEKIIESQFITRSISGRADQLIQQSEELSLQNLAASKLSNLSLKLYSILLENGYAKDENEINEIQNFFEKETNYIVFEELKFKEKLWFYKANVWLAMLTQNLDNAYEFSKKWVELFYEKKERVQHHPVWFLKGNTYLLKILYLKKNSEEFKYWYDLLEKASSNLPQNDNVEALWFVNKFNNKLNYFFINPKENISPFLIKDILREINIHQNKIDQHHILVLYLKIAAYYFLKKDWINSFEYCQKILKSEASIQDDLQFYTYVLIMMNLYDSGNDQELDTYTYKTHQFCKKMKNSNIITRKISLFFIELNDLYPHEKVKAFRELDSFLKDSENQELLKRNTNYINLRRWIEDKI</sequence>
<reference evidence="1" key="5">
    <citation type="submission" date="2024-05" db="EMBL/GenBank/DDBJ databases">
        <authorList>
            <person name="Sun Q."/>
            <person name="Zhou Y."/>
        </authorList>
    </citation>
    <scope>NUCLEOTIDE SEQUENCE</scope>
    <source>
        <strain evidence="1">CGMCC 1.12707</strain>
    </source>
</reference>
<reference evidence="4" key="4">
    <citation type="journal article" date="2019" name="Int. J. Syst. Evol. Microbiol.">
        <title>The Global Catalogue of Microorganisms (GCM) 10K type strain sequencing project: providing services to taxonomists for standard genome sequencing and annotation.</title>
        <authorList>
            <consortium name="The Broad Institute Genomics Platform"/>
            <consortium name="The Broad Institute Genome Sequencing Center for Infectious Disease"/>
            <person name="Wu L."/>
            <person name="Ma J."/>
        </authorList>
    </citation>
    <scope>NUCLEOTIDE SEQUENCE [LARGE SCALE GENOMIC DNA]</scope>
    <source>
        <strain evidence="4">CGMCC 1.12707</strain>
    </source>
</reference>
<proteinExistence type="predicted"/>
<dbReference type="OrthoDB" id="714416at2"/>
<dbReference type="EMBL" id="FRBH01000004">
    <property type="protein sequence ID" value="SHK91880.1"/>
    <property type="molecule type" value="Genomic_DNA"/>
</dbReference>
<dbReference type="Proteomes" id="UP000184120">
    <property type="component" value="Unassembled WGS sequence"/>
</dbReference>
<dbReference type="EMBL" id="BMFL01000015">
    <property type="protein sequence ID" value="GGF05120.1"/>
    <property type="molecule type" value="Genomic_DNA"/>
</dbReference>
<reference evidence="2" key="3">
    <citation type="submission" date="2016-11" db="EMBL/GenBank/DDBJ databases">
        <authorList>
            <person name="Jaros S."/>
            <person name="Januszkiewicz K."/>
            <person name="Wedrychowicz H."/>
        </authorList>
    </citation>
    <scope>NUCLEOTIDE SEQUENCE [LARGE SCALE GENOMIC DNA]</scope>
    <source>
        <strain evidence="2">DSM 27989</strain>
    </source>
</reference>
<evidence type="ECO:0000313" key="2">
    <source>
        <dbReference type="EMBL" id="SHK91880.1"/>
    </source>
</evidence>
<keyword evidence="4" id="KW-1185">Reference proteome</keyword>
<gene>
    <name evidence="1" type="ORF">GCM10010984_22980</name>
    <name evidence="2" type="ORF">SAMN05443634_104274</name>
</gene>
<evidence type="ECO:0008006" key="5">
    <source>
        <dbReference type="Google" id="ProtNLM"/>
    </source>
</evidence>
<evidence type="ECO:0000313" key="1">
    <source>
        <dbReference type="EMBL" id="GGF05120.1"/>
    </source>
</evidence>
<reference evidence="3" key="2">
    <citation type="submission" date="2016-11" db="EMBL/GenBank/DDBJ databases">
        <authorList>
            <person name="Varghese N."/>
            <person name="Submissions S."/>
        </authorList>
    </citation>
    <scope>NUCLEOTIDE SEQUENCE [LARGE SCALE GENOMIC DNA]</scope>
    <source>
        <strain evidence="3">DSM 27989</strain>
    </source>
</reference>
<dbReference type="STRING" id="1434701.SAMN05443634_104274"/>
<accession>A0A1M6WDM3</accession>
<evidence type="ECO:0000313" key="3">
    <source>
        <dbReference type="Proteomes" id="UP000184120"/>
    </source>
</evidence>
<organism evidence="2 3">
    <name type="scientific">Chishuiella changwenlii</name>
    <dbReference type="NCBI Taxonomy" id="1434701"/>
    <lineage>
        <taxon>Bacteria</taxon>
        <taxon>Pseudomonadati</taxon>
        <taxon>Bacteroidota</taxon>
        <taxon>Flavobacteriia</taxon>
        <taxon>Flavobacteriales</taxon>
        <taxon>Weeksellaceae</taxon>
        <taxon>Chishuiella</taxon>
    </lineage>
</organism>
<dbReference type="AlphaFoldDB" id="A0A1M6WDM3"/>
<name>A0A1M6WDM3_9FLAO</name>
<dbReference type="Proteomes" id="UP000650994">
    <property type="component" value="Unassembled WGS sequence"/>
</dbReference>
<dbReference type="RefSeq" id="WP_072930788.1">
    <property type="nucleotide sequence ID" value="NZ_BMFL01000015.1"/>
</dbReference>